<reference evidence="2" key="2">
    <citation type="journal article" date="2015" name="Data Brief">
        <title>Shoot transcriptome of the giant reed, Arundo donax.</title>
        <authorList>
            <person name="Barrero R.A."/>
            <person name="Guerrero F.D."/>
            <person name="Moolhuijzen P."/>
            <person name="Goolsby J.A."/>
            <person name="Tidwell J."/>
            <person name="Bellgard S.E."/>
            <person name="Bellgard M.I."/>
        </authorList>
    </citation>
    <scope>NUCLEOTIDE SEQUENCE</scope>
    <source>
        <tissue evidence="2">Shoot tissue taken approximately 20 cm above the soil surface</tissue>
    </source>
</reference>
<keyword evidence="1" id="KW-1133">Transmembrane helix</keyword>
<accession>A0A0A9E067</accession>
<sequence>MVTVSIFNIVFLLPFTQYLLCVMLLENPKLCFLLLLMFMSASCDTSAF</sequence>
<evidence type="ECO:0000313" key="2">
    <source>
        <dbReference type="EMBL" id="JAD92373.1"/>
    </source>
</evidence>
<proteinExistence type="predicted"/>
<protein>
    <submittedName>
        <fullName evidence="2">Uncharacterized protein</fullName>
    </submittedName>
</protein>
<keyword evidence="1" id="KW-0812">Transmembrane</keyword>
<dbReference type="EMBL" id="GBRH01205522">
    <property type="protein sequence ID" value="JAD92373.1"/>
    <property type="molecule type" value="Transcribed_RNA"/>
</dbReference>
<reference evidence="2" key="1">
    <citation type="submission" date="2014-09" db="EMBL/GenBank/DDBJ databases">
        <authorList>
            <person name="Magalhaes I.L.F."/>
            <person name="Oliveira U."/>
            <person name="Santos F.R."/>
            <person name="Vidigal T.H.D.A."/>
            <person name="Brescovit A.D."/>
            <person name="Santos A.J."/>
        </authorList>
    </citation>
    <scope>NUCLEOTIDE SEQUENCE</scope>
    <source>
        <tissue evidence="2">Shoot tissue taken approximately 20 cm above the soil surface</tissue>
    </source>
</reference>
<evidence type="ECO:0000256" key="1">
    <source>
        <dbReference type="SAM" id="Phobius"/>
    </source>
</evidence>
<feature type="transmembrane region" description="Helical" evidence="1">
    <location>
        <begin position="6"/>
        <end position="25"/>
    </location>
</feature>
<organism evidence="2">
    <name type="scientific">Arundo donax</name>
    <name type="common">Giant reed</name>
    <name type="synonym">Donax arundinaceus</name>
    <dbReference type="NCBI Taxonomy" id="35708"/>
    <lineage>
        <taxon>Eukaryota</taxon>
        <taxon>Viridiplantae</taxon>
        <taxon>Streptophyta</taxon>
        <taxon>Embryophyta</taxon>
        <taxon>Tracheophyta</taxon>
        <taxon>Spermatophyta</taxon>
        <taxon>Magnoliopsida</taxon>
        <taxon>Liliopsida</taxon>
        <taxon>Poales</taxon>
        <taxon>Poaceae</taxon>
        <taxon>PACMAD clade</taxon>
        <taxon>Arundinoideae</taxon>
        <taxon>Arundineae</taxon>
        <taxon>Arundo</taxon>
    </lineage>
</organism>
<name>A0A0A9E067_ARUDO</name>
<dbReference type="AlphaFoldDB" id="A0A0A9E067"/>
<keyword evidence="1" id="KW-0472">Membrane</keyword>